<dbReference type="Proteomes" id="UP000067625">
    <property type="component" value="Chromosome"/>
</dbReference>
<dbReference type="SUPFAM" id="SSF49373">
    <property type="entry name" value="Invasin/intimin cell-adhesion fragments"/>
    <property type="match status" value="1"/>
</dbReference>
<dbReference type="RefSeq" id="WP_053605206.1">
    <property type="nucleotide sequence ID" value="NZ_CP012600.1"/>
</dbReference>
<gene>
    <name evidence="4" type="ORF">AM592_18765</name>
</gene>
<organism evidence="4 5">
    <name type="scientific">Bacillus gobiensis</name>
    <dbReference type="NCBI Taxonomy" id="1441095"/>
    <lineage>
        <taxon>Bacteria</taxon>
        <taxon>Bacillati</taxon>
        <taxon>Bacillota</taxon>
        <taxon>Bacilli</taxon>
        <taxon>Bacillales</taxon>
        <taxon>Bacillaceae</taxon>
        <taxon>Bacillus</taxon>
    </lineage>
</organism>
<dbReference type="Gene3D" id="2.60.40.10">
    <property type="entry name" value="Immunoglobulins"/>
    <property type="match status" value="1"/>
</dbReference>
<evidence type="ECO:0000313" key="4">
    <source>
        <dbReference type="EMBL" id="ALC83367.1"/>
    </source>
</evidence>
<accession>A0A0M4FM80</accession>
<name>A0A0M4FM80_9BACI</name>
<protein>
    <recommendedName>
        <fullName evidence="3">SbsA Ig-like domain-containing protein</fullName>
    </recommendedName>
</protein>
<dbReference type="EMBL" id="CP012600">
    <property type="protein sequence ID" value="ALC83367.1"/>
    <property type="molecule type" value="Genomic_DNA"/>
</dbReference>
<evidence type="ECO:0000259" key="3">
    <source>
        <dbReference type="Pfam" id="PF13205"/>
    </source>
</evidence>
<keyword evidence="1 2" id="KW-0732">Signal</keyword>
<evidence type="ECO:0000256" key="1">
    <source>
        <dbReference type="ARBA" id="ARBA00022729"/>
    </source>
</evidence>
<dbReference type="AlphaFoldDB" id="A0A0M4FM80"/>
<dbReference type="Gene3D" id="3.40.50.880">
    <property type="match status" value="1"/>
</dbReference>
<dbReference type="Pfam" id="PF13205">
    <property type="entry name" value="Big_5"/>
    <property type="match status" value="1"/>
</dbReference>
<feature type="chain" id="PRO_5005794325" description="SbsA Ig-like domain-containing protein" evidence="2">
    <location>
        <begin position="24"/>
        <end position="468"/>
    </location>
</feature>
<reference evidence="5" key="1">
    <citation type="submission" date="2015-08" db="EMBL/GenBank/DDBJ databases">
        <title>Genome sequencing project for genomic taxonomy and phylogenomics of Bacillus-like bacteria.</title>
        <authorList>
            <person name="Liu B."/>
            <person name="Wang J."/>
            <person name="Zhu Y."/>
            <person name="Liu G."/>
            <person name="Chen Q."/>
            <person name="Chen Z."/>
            <person name="Lan J."/>
            <person name="Che J."/>
            <person name="Ge C."/>
            <person name="Shi H."/>
            <person name="Pan Z."/>
            <person name="Liu X."/>
        </authorList>
    </citation>
    <scope>NUCLEOTIDE SEQUENCE [LARGE SCALE GENOMIC DNA]</scope>
    <source>
        <strain evidence="5">FJAT-4402</strain>
    </source>
</reference>
<feature type="signal peptide" evidence="2">
    <location>
        <begin position="1"/>
        <end position="23"/>
    </location>
</feature>
<dbReference type="OrthoDB" id="2369368at2"/>
<sequence>MKKLFSSILVFLLAFSLAWTAEAASSIQNPQTAVQVNGESQLQKMLPIASVMPDDGATGVRPDTQIEISLDEKAPAFKRFQKKISSGKFDVAINGISTESTYDPESKRITVTHGNLKRHSIQEVTLSVKADLKSTENNSNNASYTFSFQTGSAIGEATNLWAEVENARVSTKEEGKVNIKVTDDYGNPATNATVHVTSDSSTLKSNPLVIDEDDNGEGSIGLRNNKAETVNLTITSQDNTYSDAVNKQSVQKVIEFYTPSKLQFRAENILLIQQVLPWESSIWNQTFNEHNMTYTVVDSTKLATVDFSQFDRIVLASDQPQSVYYVLRTRMAEIDEWVANGGVLYFGGACMGWQQGDWAIGPNNIRKTQAYHYTNFVVNTDSPITKGLPESLYYYYASFSILDNLPSNATVLMAIRKNGTLPTTAYFESGNGFVYVTTATIELPALNSESYWRVLWDNTFSHLFLGSK</sequence>
<dbReference type="CDD" id="cd03143">
    <property type="entry name" value="A4_beta-galactosidase_middle_domain"/>
    <property type="match status" value="1"/>
</dbReference>
<keyword evidence="5" id="KW-1185">Reference proteome</keyword>
<dbReference type="SUPFAM" id="SSF52317">
    <property type="entry name" value="Class I glutamine amidotransferase-like"/>
    <property type="match status" value="1"/>
</dbReference>
<dbReference type="InterPro" id="IPR029062">
    <property type="entry name" value="Class_I_gatase-like"/>
</dbReference>
<proteinExistence type="predicted"/>
<evidence type="ECO:0000256" key="2">
    <source>
        <dbReference type="SAM" id="SignalP"/>
    </source>
</evidence>
<dbReference type="InterPro" id="IPR008964">
    <property type="entry name" value="Invasin/intimin_cell_adhesion"/>
</dbReference>
<dbReference type="InterPro" id="IPR032812">
    <property type="entry name" value="SbsA_Ig"/>
</dbReference>
<dbReference type="InterPro" id="IPR013783">
    <property type="entry name" value="Ig-like_fold"/>
</dbReference>
<evidence type="ECO:0000313" key="5">
    <source>
        <dbReference type="Proteomes" id="UP000067625"/>
    </source>
</evidence>
<feature type="domain" description="SbsA Ig-like" evidence="3">
    <location>
        <begin position="48"/>
        <end position="150"/>
    </location>
</feature>
<reference evidence="4 5" key="2">
    <citation type="journal article" date="2016" name="Int. J. Syst. Evol. Microbiol.">
        <title>Bacillus gobiensis sp. nov., isolated from a soil sample.</title>
        <authorList>
            <person name="Liu B."/>
            <person name="Liu G.H."/>
            <person name="Cetin S."/>
            <person name="Schumann P."/>
            <person name="Pan Z.Z."/>
            <person name="Chen Q.Q."/>
        </authorList>
    </citation>
    <scope>NUCLEOTIDE SEQUENCE [LARGE SCALE GENOMIC DNA]</scope>
    <source>
        <strain evidence="4 5">FJAT-4402</strain>
    </source>
</reference>
<dbReference type="PATRIC" id="fig|1441095.3.peg.4132"/>